<name>A0A1L7JN83_CLOBO</name>
<accession>A0A1L7JN83</accession>
<organism evidence="1">
    <name type="scientific">Clostridium botulinum</name>
    <dbReference type="NCBI Taxonomy" id="1491"/>
    <lineage>
        <taxon>Bacteria</taxon>
        <taxon>Bacillati</taxon>
        <taxon>Bacillota</taxon>
        <taxon>Clostridia</taxon>
        <taxon>Eubacteriales</taxon>
        <taxon>Clostridiaceae</taxon>
        <taxon>Clostridium</taxon>
    </lineage>
</organism>
<protein>
    <submittedName>
        <fullName evidence="1">Uncharacterized protein</fullName>
    </submittedName>
</protein>
<evidence type="ECO:0000313" key="1">
    <source>
        <dbReference type="EMBL" id="APU87159.1"/>
    </source>
</evidence>
<dbReference type="EMBL" id="CP015716">
    <property type="protein sequence ID" value="APU87159.1"/>
    <property type="molecule type" value="Genomic_DNA"/>
</dbReference>
<geneLocation type="plasmid" evidence="1">
    <name>pNPD8_2</name>
</geneLocation>
<reference evidence="1" key="1">
    <citation type="submission" date="2016-05" db="EMBL/GenBank/DDBJ databases">
        <authorList>
            <person name="Lavstsen T."/>
            <person name="Jespersen J.S."/>
        </authorList>
    </citation>
    <scope>NUCLEOTIDE SEQUENCE</scope>
    <source>
        <strain evidence="1">CDC69096</strain>
        <plasmid evidence="1">pNPD8_2</plasmid>
    </source>
</reference>
<gene>
    <name evidence="1" type="ORF">NPD8_3860</name>
</gene>
<dbReference type="AlphaFoldDB" id="A0A1L7JN83"/>
<proteinExistence type="predicted"/>
<keyword evidence="1" id="KW-0614">Plasmid</keyword>
<sequence length="113" mass="13103">MLYKKIKLFTTCIYLLIKNSVIVYPTNINGTYLVQMLLSFCLVNKDLKRIYIIFKTEDIIIMLNILYPIDKAKAVKIRTSAPPRPYLPIKALNIYTEYKAMNIISAAQKLLLN</sequence>